<dbReference type="EMBL" id="DVMT01000036">
    <property type="protein sequence ID" value="HIU40369.1"/>
    <property type="molecule type" value="Genomic_DNA"/>
</dbReference>
<dbReference type="AlphaFoldDB" id="A0A9D1IQM2"/>
<dbReference type="PANTHER" id="PTHR23114">
    <property type="entry name" value="M7GPPPN-MRNA HYDROLASE"/>
    <property type="match status" value="1"/>
</dbReference>
<dbReference type="GO" id="GO:0005737">
    <property type="term" value="C:cytoplasm"/>
    <property type="evidence" value="ECO:0007669"/>
    <property type="project" value="TreeGrafter"/>
</dbReference>
<dbReference type="Proteomes" id="UP000824074">
    <property type="component" value="Unassembled WGS sequence"/>
</dbReference>
<dbReference type="Pfam" id="PF00293">
    <property type="entry name" value="NUDIX"/>
    <property type="match status" value="1"/>
</dbReference>
<accession>A0A9D1IQM2</accession>
<evidence type="ECO:0000259" key="1">
    <source>
        <dbReference type="PROSITE" id="PS51462"/>
    </source>
</evidence>
<proteinExistence type="predicted"/>
<dbReference type="Gene3D" id="3.90.79.10">
    <property type="entry name" value="Nucleoside Triphosphate Pyrophosphohydrolase"/>
    <property type="match status" value="1"/>
</dbReference>
<organism evidence="2 3">
    <name type="scientific">Candidatus Aphodocola excrementigallinarum</name>
    <dbReference type="NCBI Taxonomy" id="2840670"/>
    <lineage>
        <taxon>Bacteria</taxon>
        <taxon>Bacillati</taxon>
        <taxon>Bacillota</taxon>
        <taxon>Bacilli</taxon>
        <taxon>Candidatus Aphodocola</taxon>
    </lineage>
</organism>
<dbReference type="PROSITE" id="PS51462">
    <property type="entry name" value="NUDIX"/>
    <property type="match status" value="1"/>
</dbReference>
<comment type="caution">
    <text evidence="2">The sequence shown here is derived from an EMBL/GenBank/DDBJ whole genome shotgun (WGS) entry which is preliminary data.</text>
</comment>
<protein>
    <submittedName>
        <fullName evidence="2">NUDIX domain-containing protein</fullName>
    </submittedName>
</protein>
<reference evidence="2" key="2">
    <citation type="journal article" date="2021" name="PeerJ">
        <title>Extensive microbial diversity within the chicken gut microbiome revealed by metagenomics and culture.</title>
        <authorList>
            <person name="Gilroy R."/>
            <person name="Ravi A."/>
            <person name="Getino M."/>
            <person name="Pursley I."/>
            <person name="Horton D.L."/>
            <person name="Alikhan N.F."/>
            <person name="Baker D."/>
            <person name="Gharbi K."/>
            <person name="Hall N."/>
            <person name="Watson M."/>
            <person name="Adriaenssens E.M."/>
            <person name="Foster-Nyarko E."/>
            <person name="Jarju S."/>
            <person name="Secka A."/>
            <person name="Antonio M."/>
            <person name="Oren A."/>
            <person name="Chaudhuri R.R."/>
            <person name="La Ragione R."/>
            <person name="Hildebrand F."/>
            <person name="Pallen M.J."/>
        </authorList>
    </citation>
    <scope>NUCLEOTIDE SEQUENCE</scope>
    <source>
        <strain evidence="2">CHK193-30670</strain>
    </source>
</reference>
<evidence type="ECO:0000313" key="2">
    <source>
        <dbReference type="EMBL" id="HIU40369.1"/>
    </source>
</evidence>
<gene>
    <name evidence="2" type="ORF">IAB68_03630</name>
</gene>
<dbReference type="SUPFAM" id="SSF55811">
    <property type="entry name" value="Nudix"/>
    <property type="match status" value="1"/>
</dbReference>
<reference evidence="2" key="1">
    <citation type="submission" date="2020-10" db="EMBL/GenBank/DDBJ databases">
        <authorList>
            <person name="Gilroy R."/>
        </authorList>
    </citation>
    <scope>NUCLEOTIDE SEQUENCE</scope>
    <source>
        <strain evidence="2">CHK193-30670</strain>
    </source>
</reference>
<sequence>MKVEKAGTILINLETKKIGLIYRKKQNDYSFPKGHKEINETLIECAIRETNEETKRNCIIYYDKPIFKEHYFDSKKDEVDMYYYIAIDNGKSNNDSIDTHDLIWVNIDDVYKTLSYSSLKNVWNKVKKIVLDVLNKS</sequence>
<dbReference type="GO" id="GO:0000290">
    <property type="term" value="P:deadenylation-dependent decapping of nuclear-transcribed mRNA"/>
    <property type="evidence" value="ECO:0007669"/>
    <property type="project" value="TreeGrafter"/>
</dbReference>
<dbReference type="InterPro" id="IPR000086">
    <property type="entry name" value="NUDIX_hydrolase_dom"/>
</dbReference>
<name>A0A9D1IQM2_9FIRM</name>
<dbReference type="PANTHER" id="PTHR23114:SF17">
    <property type="entry name" value="M7GPPPN-MRNA HYDROLASE"/>
    <property type="match status" value="1"/>
</dbReference>
<evidence type="ECO:0000313" key="3">
    <source>
        <dbReference type="Proteomes" id="UP000824074"/>
    </source>
</evidence>
<feature type="domain" description="Nudix hydrolase" evidence="1">
    <location>
        <begin position="1"/>
        <end position="132"/>
    </location>
</feature>
<dbReference type="InterPro" id="IPR015797">
    <property type="entry name" value="NUDIX_hydrolase-like_dom_sf"/>
</dbReference>